<evidence type="ECO:0008006" key="3">
    <source>
        <dbReference type="Google" id="ProtNLM"/>
    </source>
</evidence>
<name>A0A5C6M2R0_9BACT</name>
<organism evidence="1 2">
    <name type="scientific">Chitinophaga pinensis</name>
    <dbReference type="NCBI Taxonomy" id="79329"/>
    <lineage>
        <taxon>Bacteria</taxon>
        <taxon>Pseudomonadati</taxon>
        <taxon>Bacteroidota</taxon>
        <taxon>Chitinophagia</taxon>
        <taxon>Chitinophagales</taxon>
        <taxon>Chitinophagaceae</taxon>
        <taxon>Chitinophaga</taxon>
    </lineage>
</organism>
<dbReference type="EMBL" id="VOHS01000001">
    <property type="protein sequence ID" value="TWW02279.1"/>
    <property type="molecule type" value="Genomic_DNA"/>
</dbReference>
<protein>
    <recommendedName>
        <fullName evidence="3">PQQ-binding-like beta-propeller repeat protein</fullName>
    </recommendedName>
</protein>
<dbReference type="Gene3D" id="2.80.10.50">
    <property type="match status" value="1"/>
</dbReference>
<dbReference type="AlphaFoldDB" id="A0A5C6M2R0"/>
<dbReference type="OrthoDB" id="9811934at2"/>
<dbReference type="PANTHER" id="PTHR42754:SF1">
    <property type="entry name" value="LIPOPROTEIN"/>
    <property type="match status" value="1"/>
</dbReference>
<evidence type="ECO:0000313" key="1">
    <source>
        <dbReference type="EMBL" id="TWW02279.1"/>
    </source>
</evidence>
<dbReference type="SUPFAM" id="SSF50998">
    <property type="entry name" value="Quinoprotein alcohol dehydrogenase-like"/>
    <property type="match status" value="1"/>
</dbReference>
<reference evidence="1 2" key="1">
    <citation type="submission" date="2019-08" db="EMBL/GenBank/DDBJ databases">
        <title>Whole genome sequencing of chitin degrading bacteria Chitinophaga pinensis YS16.</title>
        <authorList>
            <person name="Singh R.P."/>
            <person name="Manchanda G."/>
            <person name="Maurya I.K."/>
            <person name="Joshi N.K."/>
            <person name="Srivastava A.K."/>
        </authorList>
    </citation>
    <scope>NUCLEOTIDE SEQUENCE [LARGE SCALE GENOMIC DNA]</scope>
    <source>
        <strain evidence="1 2">YS-16</strain>
    </source>
</reference>
<dbReference type="InterPro" id="IPR011047">
    <property type="entry name" value="Quinoprotein_ADH-like_sf"/>
</dbReference>
<dbReference type="PANTHER" id="PTHR42754">
    <property type="entry name" value="ENDOGLUCANASE"/>
    <property type="match status" value="1"/>
</dbReference>
<accession>A0A5C6M2R0</accession>
<gene>
    <name evidence="1" type="ORF">FEF09_00270</name>
</gene>
<evidence type="ECO:0000313" key="2">
    <source>
        <dbReference type="Proteomes" id="UP000318815"/>
    </source>
</evidence>
<dbReference type="Proteomes" id="UP000318815">
    <property type="component" value="Unassembled WGS sequence"/>
</dbReference>
<sequence length="187" mass="20602">MTKSGQIVWSKTYGGSNNEQFRRLRLSRDGDILIAAQTSSYGKSGGEAIAMRIAPDGTPRWSRKFSDASETSLALDIYSTEDNGVVLSGVGYGTFGFSDWQIAKLDPLGNIQWTKRLDYQTAEGAYSVIQKRDTLIFTGDSRAPNDYTCIISKMSVVDGSLYSTRSYTMDNRVHLVVTSITPPENTV</sequence>
<comment type="caution">
    <text evidence="1">The sequence shown here is derived from an EMBL/GenBank/DDBJ whole genome shotgun (WGS) entry which is preliminary data.</text>
</comment>
<keyword evidence="2" id="KW-1185">Reference proteome</keyword>
<proteinExistence type="predicted"/>
<dbReference type="RefSeq" id="WP_146302773.1">
    <property type="nucleotide sequence ID" value="NZ_VOHS01000001.1"/>
</dbReference>